<dbReference type="Gene3D" id="2.60.40.10">
    <property type="entry name" value="Immunoglobulins"/>
    <property type="match status" value="1"/>
</dbReference>
<dbReference type="EC" id="3.2.1.-" evidence="3"/>
<evidence type="ECO:0000256" key="1">
    <source>
        <dbReference type="SAM" id="SignalP"/>
    </source>
</evidence>
<evidence type="ECO:0000313" key="3">
    <source>
        <dbReference type="EMBL" id="ABG59782.1"/>
    </source>
</evidence>
<feature type="chain" id="PRO_5026978793" evidence="1">
    <location>
        <begin position="23"/>
        <end position="2270"/>
    </location>
</feature>
<accession>A0A6N4STS9</accession>
<organism evidence="3 4">
    <name type="scientific">Cytophaga hutchinsonii (strain ATCC 33406 / DSM 1761 / CIP 103989 / NBRC 15051 / NCIMB 9469 / D465)</name>
    <dbReference type="NCBI Taxonomy" id="269798"/>
    <lineage>
        <taxon>Bacteria</taxon>
        <taxon>Pseudomonadati</taxon>
        <taxon>Bacteroidota</taxon>
        <taxon>Cytophagia</taxon>
        <taxon>Cytophagales</taxon>
        <taxon>Cytophagaceae</taxon>
        <taxon>Cytophaga</taxon>
    </lineage>
</organism>
<gene>
    <name evidence="3" type="ordered locus">CHU_2528</name>
</gene>
<dbReference type="InterPro" id="IPR013783">
    <property type="entry name" value="Ig-like_fold"/>
</dbReference>
<name>A0A6N4STS9_CYTH3</name>
<feature type="signal peptide" evidence="1">
    <location>
        <begin position="1"/>
        <end position="22"/>
    </location>
</feature>
<keyword evidence="3" id="KW-0326">Glycosidase</keyword>
<dbReference type="EMBL" id="CP000383">
    <property type="protein sequence ID" value="ABG59782.1"/>
    <property type="molecule type" value="Genomic_DNA"/>
</dbReference>
<keyword evidence="1" id="KW-0732">Signal</keyword>
<sequence>MNMKIGILTFLFAVCASIQGYAQCNNCTTSYASNAAIVATANNQVICISGGSSFTFISTYRNVRLKICAPNVQLTNVQVGTTALSNTIESFGDNTHITSLVAEADTFSFIAHNTGALLSSATINGKSSFLTTTGAILTISQNLNPGGQIFFTAEENSTINTQEITSNQGGRIIVGKNAHFNSTGKVILQNEGFVLNNGELTASGDFTVQNGGNALTNFCGESKITIGGKLIINSGRIYNAGTVIAGTIAINANAGPIYMNEGAVMQATNLETNNTPNLFRGDSIPAGECALFKITSYGSFNSALSNSSKIKYCGPSATATQLGQATPDCNCISDKALCTPLCLPPTAVTITAPVNNVCAGSSTVLTANASGLKAGDTYTYSWYKNSVVPANLIVTNTNTNTLTVSESATYFVVVANTIKPAACSTQNTSGFTFTVNPIPPQPTVTPSGPLTFCNGGSVTLTASTAGYTGGTYTWSTGATGSSLVVTTSGTYSVIYKSAADCTAPTSASTTVTVNPIPPQPTVTANGPTTFCNGGSVTLTASTAGYTGGTYTWSTGATGSSLVVTTSGTYSVIYKSAADCPAPTSASTTVTVNPIPPQPTVTASGPLIFCNGGSVTLTASTAGYTGGTYTWSNGATGSSLVVSTSGTYSVIYKSAADCTAPTSESTTVTVNPIPPQPTVTASGPLIFCNGGSVTLTASTAGYTGGTYTWSNGATGSSLVVSTSGTYSVIYKSAADCTAPTSASTTVTVNPIPPQPTVTASGPLIFCNGGSVTLTASTAGYTGGTYTWSTGATGSSLVVTTSGTYSVIYKSGADCTAPTSASTTVTVNPIPPQPTVTASGPLIFCNGGSVTLTASTAGYTGGTYTWSNGATGSSLVVSTSGTYSVIYKSAADCPAPTSASTTVTVNPIPPQPTVTTSGPTTFCNGGSVTFTASTAGYTGGTYTWSNGATGSSLVVSTSGTYSVIYKSAADCPAPTSASTTVTVNPIPPQPTVTASDPTTFCNGGSVTLTASTAGYTGGTYTWSNGATGNSLVVSTSGTYSVIYKSAADCTAPTSASTTVTVNPIPPQPTVTANGPTTFCNGGSVTLTASTAGYTGGTYTWSNGATGNALVVTTSGTYTVDYKSGADCTAPTSASTTVTVNPIPPQPTVTASVPTTFCNGGSVTLTASTAGYTGGTYTWSNGATGNSLVVTTSGTYTVDYKSGADCTAPTSASTTVTVNPIPPQPTVTASDPTTFCNGGSVTLTASTAGYTGGTYTWSNGATGNSLVVSTSGTYSVIYKSAADCTAPTSASTTVTVNPIPPQPTVTANGPTTFCNGGSVTLTASMAGYTGGTYTWSNGATGSSLVVSTSGTYTVDYKSGADCPAPTSASTTVTVNPIPPQPTVTASVPTTFCNGGSVTLTASTAGYTGGTYTWSNGATGNALIVTTSGIYKVDYKSDVDCPAPTSASTTVTVNPIPPKPEIATTTPATFCSGDSIILRASSLGFSGGTFNWSNGSAVNPLKVTASGKYSVTYTSSNDCPSAASDSIEVTVNPIPPKPEIATTTPATFCSGDSIILRASSLGFSGGTFNWSNGSAVNPLKVTASGKYSVTYTSSNDCPSAASDSIEVTVNPIPPKPEIATTTPATFCSGDSIILRASSLGFSGGTFNWSNGSAVNPLKVTASGKYSVTYTSSNDCPSAASDSIEVTVNPIPPKPEIATTTPATFCSGDSIILRASSLGFSGGTFNWSNGSAVNPLKVTASGKYSVTYTSSNDCPSAASDSIEVTVNPIPPKPEIATTTPATFCSGDSIILRASSLGFSGGTFNWSNGSAVNPLKVTASGKYSVTYTSSNDCPSAASDSIEVTVNPIPPAPRIDTDGPTVFCMGGSVVLSASSAGFTGGTFNWSNGSADNPLKVTASGKYAVTYTSSNDCPSAASDTIEVTVNPIPPQPAVQADGPLTFCPGETVTMSAVTTNFTGTFEWFKEDVSLGTDAAVTLSEAGNYRVYFKTDAGCAANLSKEFSIRYSPDNSPVDLGKDIVTCQNYIDLHAVTPAVGKGKWSVYEAIATTFASKTDSNNVRVLGLQAGSTYSFIFTVSEGCGREKSDTISIRAGLPDFDITSLQIPMDTLCVGVSRRVEAFATGGSDHYSYAWINAATKDTITTYRNYLDIVPDGMDNIYYVYVNDLDQAGCRTFQDTLTIHAIDKQMLLIPNLITPNEDGKNDELKIVEVNNYDKKMFSANSYIEIYNRWGNRVYEANNYDGTWKADNTEDGVYYYYLKPGCGHEEYKGWLQILAKSN</sequence>
<dbReference type="GO" id="GO:0016798">
    <property type="term" value="F:hydrolase activity, acting on glycosyl bonds"/>
    <property type="evidence" value="ECO:0007669"/>
    <property type="project" value="UniProtKB-KW"/>
</dbReference>
<keyword evidence="4" id="KW-1185">Reference proteome</keyword>
<dbReference type="KEGG" id="chu:CHU_2528"/>
<keyword evidence="3" id="KW-0378">Hydrolase</keyword>
<feature type="domain" description="Ig-like" evidence="2">
    <location>
        <begin position="345"/>
        <end position="429"/>
    </location>
</feature>
<evidence type="ECO:0000259" key="2">
    <source>
        <dbReference type="PROSITE" id="PS50835"/>
    </source>
</evidence>
<dbReference type="Proteomes" id="UP000001822">
    <property type="component" value="Chromosome"/>
</dbReference>
<dbReference type="InterPro" id="IPR007110">
    <property type="entry name" value="Ig-like_dom"/>
</dbReference>
<reference evidence="3 4" key="1">
    <citation type="journal article" date="2007" name="Appl. Environ. Microbiol.">
        <title>Genome sequence of the cellulolytic gliding bacterium Cytophaga hutchinsonii.</title>
        <authorList>
            <person name="Xie G."/>
            <person name="Bruce D.C."/>
            <person name="Challacombe J.F."/>
            <person name="Chertkov O."/>
            <person name="Detter J.C."/>
            <person name="Gilna P."/>
            <person name="Han C.S."/>
            <person name="Lucas S."/>
            <person name="Misra M."/>
            <person name="Myers G.L."/>
            <person name="Richardson P."/>
            <person name="Tapia R."/>
            <person name="Thayer N."/>
            <person name="Thompson L.S."/>
            <person name="Brettin T.S."/>
            <person name="Henrissat B."/>
            <person name="Wilson D.B."/>
            <person name="McBride M.J."/>
        </authorList>
    </citation>
    <scope>NUCLEOTIDE SEQUENCE [LARGE SCALE GENOMIC DNA]</scope>
    <source>
        <strain evidence="4">ATCC 33406 / DSM 1761 / CIP 103989 / NBRC 15051 / NCIMB 9469 / D465</strain>
    </source>
</reference>
<evidence type="ECO:0000313" key="4">
    <source>
        <dbReference type="Proteomes" id="UP000001822"/>
    </source>
</evidence>
<protein>
    <submittedName>
        <fullName evidence="3">CHU large protein uncharacterized</fullName>
        <ecNumber evidence="3">3.2.1.-</ecNumber>
    </submittedName>
</protein>
<dbReference type="PROSITE" id="PS50835">
    <property type="entry name" value="IG_LIKE"/>
    <property type="match status" value="1"/>
</dbReference>
<proteinExistence type="predicted"/>
<dbReference type="Pfam" id="PF13585">
    <property type="entry name" value="CHU_C"/>
    <property type="match status" value="1"/>
</dbReference>